<dbReference type="Pfam" id="PF00646">
    <property type="entry name" value="F-box"/>
    <property type="match status" value="1"/>
</dbReference>
<comment type="caution">
    <text evidence="2">The sequence shown here is derived from an EMBL/GenBank/DDBJ whole genome shotgun (WGS) entry which is preliminary data.</text>
</comment>
<reference evidence="2" key="1">
    <citation type="submission" date="2022-12" db="EMBL/GenBank/DDBJ databases">
        <title>Draft genome assemblies for two species of Escallonia (Escalloniales).</title>
        <authorList>
            <person name="Chanderbali A."/>
            <person name="Dervinis C."/>
            <person name="Anghel I."/>
            <person name="Soltis D."/>
            <person name="Soltis P."/>
            <person name="Zapata F."/>
        </authorList>
    </citation>
    <scope>NUCLEOTIDE SEQUENCE</scope>
    <source>
        <strain evidence="2">UCBG64.0493</strain>
        <tissue evidence="2">Leaf</tissue>
    </source>
</reference>
<accession>A0AA88XJU2</accession>
<feature type="domain" description="F-box" evidence="1">
    <location>
        <begin position="5"/>
        <end position="51"/>
    </location>
</feature>
<keyword evidence="3" id="KW-1185">Reference proteome</keyword>
<dbReference type="InterPro" id="IPR001810">
    <property type="entry name" value="F-box_dom"/>
</dbReference>
<dbReference type="AlphaFoldDB" id="A0AA88XJU2"/>
<dbReference type="InterPro" id="IPR036047">
    <property type="entry name" value="F-box-like_dom_sf"/>
</dbReference>
<dbReference type="PANTHER" id="PTHR31672">
    <property type="entry name" value="BNACNNG10540D PROTEIN"/>
    <property type="match status" value="1"/>
</dbReference>
<dbReference type="InterPro" id="IPR017451">
    <property type="entry name" value="F-box-assoc_interact_dom"/>
</dbReference>
<dbReference type="PANTHER" id="PTHR31672:SF13">
    <property type="entry name" value="F-BOX PROTEIN CPR30-LIKE"/>
    <property type="match status" value="1"/>
</dbReference>
<dbReference type="Pfam" id="PF07734">
    <property type="entry name" value="FBA_1"/>
    <property type="match status" value="1"/>
</dbReference>
<sequence>MNRRKTQGSDLPHDLWFNITTRLPARSIARFRCVCKLWNSLLNDHKFIEENLNHIISNSHNHQRLLLDTYGSFYSMDLILMIEGNNDKAAAQKIDFLYKCDVYTVVGSIHGLLLISTLNSARERILVLWNPSTGDSSVLPSPSFAPYDSFDTFGFGYDSSGGDYKIVRLAPKYFTRTPHVDMFSLKSNSWKDVKPPDDDYFFRTFEQVFFSRSLGVAVNNGSSSMLYWKAYGQGTNGLSDILQIQPFNIKDERFEGFVPFPHDFRKESGIAELTELGGCLAIFQIGNSTPLNLCEGFIEVWRMKQDELEHNIKKSLWHKLMSIKVEDYFMRDPCFTGPVCLLKNGEVLIVISYYQGRAAEFFTYDRGEKIMKFVKCPCYGTNNISSNCGSRVSYSETLVSPSTISKRDDL</sequence>
<organism evidence="2 3">
    <name type="scientific">Escallonia herrerae</name>
    <dbReference type="NCBI Taxonomy" id="1293975"/>
    <lineage>
        <taxon>Eukaryota</taxon>
        <taxon>Viridiplantae</taxon>
        <taxon>Streptophyta</taxon>
        <taxon>Embryophyta</taxon>
        <taxon>Tracheophyta</taxon>
        <taxon>Spermatophyta</taxon>
        <taxon>Magnoliopsida</taxon>
        <taxon>eudicotyledons</taxon>
        <taxon>Gunneridae</taxon>
        <taxon>Pentapetalae</taxon>
        <taxon>asterids</taxon>
        <taxon>campanulids</taxon>
        <taxon>Escalloniales</taxon>
        <taxon>Escalloniaceae</taxon>
        <taxon>Escallonia</taxon>
    </lineage>
</organism>
<name>A0AA88XJU2_9ASTE</name>
<proteinExistence type="predicted"/>
<dbReference type="SUPFAM" id="SSF81383">
    <property type="entry name" value="F-box domain"/>
    <property type="match status" value="1"/>
</dbReference>
<dbReference type="SMART" id="SM00256">
    <property type="entry name" value="FBOX"/>
    <property type="match status" value="1"/>
</dbReference>
<evidence type="ECO:0000259" key="1">
    <source>
        <dbReference type="PROSITE" id="PS50181"/>
    </source>
</evidence>
<dbReference type="EMBL" id="JAVXUP010000001">
    <property type="protein sequence ID" value="KAK3043883.1"/>
    <property type="molecule type" value="Genomic_DNA"/>
</dbReference>
<dbReference type="NCBIfam" id="TIGR01640">
    <property type="entry name" value="F_box_assoc_1"/>
    <property type="match status" value="1"/>
</dbReference>
<evidence type="ECO:0000313" key="2">
    <source>
        <dbReference type="EMBL" id="KAK3043883.1"/>
    </source>
</evidence>
<dbReference type="CDD" id="cd22157">
    <property type="entry name" value="F-box_AtFBW1-like"/>
    <property type="match status" value="1"/>
</dbReference>
<protein>
    <recommendedName>
        <fullName evidence="1">F-box domain-containing protein</fullName>
    </recommendedName>
</protein>
<dbReference type="Proteomes" id="UP001188597">
    <property type="component" value="Unassembled WGS sequence"/>
</dbReference>
<dbReference type="Gene3D" id="1.20.1280.50">
    <property type="match status" value="1"/>
</dbReference>
<evidence type="ECO:0000313" key="3">
    <source>
        <dbReference type="Proteomes" id="UP001188597"/>
    </source>
</evidence>
<dbReference type="PROSITE" id="PS50181">
    <property type="entry name" value="FBOX"/>
    <property type="match status" value="1"/>
</dbReference>
<gene>
    <name evidence="2" type="ORF">RJ639_000582</name>
</gene>
<dbReference type="InterPro" id="IPR050796">
    <property type="entry name" value="SCF_F-box_component"/>
</dbReference>
<dbReference type="InterPro" id="IPR006527">
    <property type="entry name" value="F-box-assoc_dom_typ1"/>
</dbReference>